<keyword evidence="7" id="KW-0067">ATP-binding</keyword>
<dbReference type="InterPro" id="IPR045540">
    <property type="entry name" value="YegS/DAGK_C"/>
</dbReference>
<dbReference type="RefSeq" id="WP_307151093.1">
    <property type="nucleotide sequence ID" value="NZ_JAUSTU010000013.1"/>
</dbReference>
<sequence length="324" mass="36191">MRSNKSEEEGMKQLYFIINPQAKSGSSMKIWDEIRKELELRSIQFKSLFTEHRGHATMLAQSIGRKQGGEEAIIIVVGGDGTFHEVLNGVAGNSHVRLGFVPAGSGNDFRRGFRIPKNPISAFRYAIERIMEPPALVDTGKMVDCHEKETHFVNSIGAGFDALISKEANESRLKKRLNKISLGNLVYAYLVLKRVSSFRRTKVTVVVDGVPHHFEDTLFVCVSNQPYYGGGMRISPKASVIDGMLNITVVHQLSGIKFLFFFITVFWGGHLRFKEVKNLIGTEISIETEEPFPVHADGEYVGETPITIHTNSKALPLLIKEIES</sequence>
<dbReference type="InterPro" id="IPR005218">
    <property type="entry name" value="Diacylglycerol/lipid_kinase"/>
</dbReference>
<dbReference type="InterPro" id="IPR001206">
    <property type="entry name" value="Diacylglycerol_kinase_cat_dom"/>
</dbReference>
<dbReference type="EMBL" id="JAUSTU010000013">
    <property type="protein sequence ID" value="MDQ0156585.1"/>
    <property type="molecule type" value="Genomic_DNA"/>
</dbReference>
<feature type="transmembrane region" description="Helical" evidence="11">
    <location>
        <begin position="249"/>
        <end position="269"/>
    </location>
</feature>
<organism evidence="13 14">
    <name type="scientific">Anoxybacillus andreesenii</name>
    <dbReference type="NCBI Taxonomy" id="1325932"/>
    <lineage>
        <taxon>Bacteria</taxon>
        <taxon>Bacillati</taxon>
        <taxon>Bacillota</taxon>
        <taxon>Bacilli</taxon>
        <taxon>Bacillales</taxon>
        <taxon>Anoxybacillaceae</taxon>
        <taxon>Anoxybacillus</taxon>
    </lineage>
</organism>
<evidence type="ECO:0000256" key="6">
    <source>
        <dbReference type="ARBA" id="ARBA00022777"/>
    </source>
</evidence>
<dbReference type="Gene3D" id="3.40.50.10330">
    <property type="entry name" value="Probable inorganic polyphosphate/atp-NAD kinase, domain 1"/>
    <property type="match status" value="1"/>
</dbReference>
<evidence type="ECO:0000256" key="3">
    <source>
        <dbReference type="ARBA" id="ARBA00022516"/>
    </source>
</evidence>
<accession>A0ABT9V6W7</accession>
<dbReference type="PROSITE" id="PS50146">
    <property type="entry name" value="DAGK"/>
    <property type="match status" value="1"/>
</dbReference>
<evidence type="ECO:0000256" key="7">
    <source>
        <dbReference type="ARBA" id="ARBA00022840"/>
    </source>
</evidence>
<proteinExistence type="inferred from homology"/>
<evidence type="ECO:0000313" key="14">
    <source>
        <dbReference type="Proteomes" id="UP001231362"/>
    </source>
</evidence>
<keyword evidence="5" id="KW-0547">Nucleotide-binding</keyword>
<gene>
    <name evidence="13" type="ORF">J2S07_002906</name>
</gene>
<dbReference type="SMART" id="SM00046">
    <property type="entry name" value="DAGKc"/>
    <property type="match status" value="1"/>
</dbReference>
<keyword evidence="11" id="KW-0472">Membrane</keyword>
<evidence type="ECO:0000256" key="8">
    <source>
        <dbReference type="ARBA" id="ARBA00023098"/>
    </source>
</evidence>
<comment type="cofactor">
    <cofactor evidence="1">
        <name>Mg(2+)</name>
        <dbReference type="ChEBI" id="CHEBI:18420"/>
    </cofactor>
</comment>
<keyword evidence="4" id="KW-0808">Transferase</keyword>
<dbReference type="NCBIfam" id="TIGR00147">
    <property type="entry name" value="YegS/Rv2252/BmrU family lipid kinase"/>
    <property type="match status" value="1"/>
</dbReference>
<keyword evidence="6 13" id="KW-0418">Kinase</keyword>
<keyword evidence="14" id="KW-1185">Reference proteome</keyword>
<dbReference type="InterPro" id="IPR050187">
    <property type="entry name" value="Lipid_Phosphate_FormReg"/>
</dbReference>
<dbReference type="PANTHER" id="PTHR12358">
    <property type="entry name" value="SPHINGOSINE KINASE"/>
    <property type="match status" value="1"/>
</dbReference>
<evidence type="ECO:0000256" key="1">
    <source>
        <dbReference type="ARBA" id="ARBA00001946"/>
    </source>
</evidence>
<protein>
    <submittedName>
        <fullName evidence="13">YegS/Rv2252/BmrU family lipid kinase</fullName>
    </submittedName>
</protein>
<dbReference type="Pfam" id="PF00781">
    <property type="entry name" value="DAGK_cat"/>
    <property type="match status" value="1"/>
</dbReference>
<evidence type="ECO:0000256" key="11">
    <source>
        <dbReference type="SAM" id="Phobius"/>
    </source>
</evidence>
<evidence type="ECO:0000313" key="13">
    <source>
        <dbReference type="EMBL" id="MDQ0156585.1"/>
    </source>
</evidence>
<dbReference type="SUPFAM" id="SSF111331">
    <property type="entry name" value="NAD kinase/diacylglycerol kinase-like"/>
    <property type="match status" value="1"/>
</dbReference>
<dbReference type="Proteomes" id="UP001231362">
    <property type="component" value="Unassembled WGS sequence"/>
</dbReference>
<dbReference type="InterPro" id="IPR016064">
    <property type="entry name" value="NAD/diacylglycerol_kinase_sf"/>
</dbReference>
<evidence type="ECO:0000256" key="4">
    <source>
        <dbReference type="ARBA" id="ARBA00022679"/>
    </source>
</evidence>
<name>A0ABT9V6W7_9BACL</name>
<dbReference type="PANTHER" id="PTHR12358:SF54">
    <property type="entry name" value="SPHINGOSINE KINASE RELATED PROTEIN"/>
    <property type="match status" value="1"/>
</dbReference>
<feature type="domain" description="DAGKc" evidence="12">
    <location>
        <begin position="9"/>
        <end position="146"/>
    </location>
</feature>
<dbReference type="InterPro" id="IPR017438">
    <property type="entry name" value="ATP-NAD_kinase_N"/>
</dbReference>
<evidence type="ECO:0000256" key="5">
    <source>
        <dbReference type="ARBA" id="ARBA00022741"/>
    </source>
</evidence>
<dbReference type="GO" id="GO:0016301">
    <property type="term" value="F:kinase activity"/>
    <property type="evidence" value="ECO:0007669"/>
    <property type="project" value="UniProtKB-KW"/>
</dbReference>
<keyword evidence="11" id="KW-1133">Transmembrane helix</keyword>
<keyword evidence="3" id="KW-0444">Lipid biosynthesis</keyword>
<keyword evidence="10" id="KW-1208">Phospholipid metabolism</keyword>
<dbReference type="Gene3D" id="2.60.200.40">
    <property type="match status" value="1"/>
</dbReference>
<evidence type="ECO:0000256" key="10">
    <source>
        <dbReference type="ARBA" id="ARBA00023264"/>
    </source>
</evidence>
<keyword evidence="8" id="KW-0443">Lipid metabolism</keyword>
<reference evidence="13 14" key="1">
    <citation type="submission" date="2023-07" db="EMBL/GenBank/DDBJ databases">
        <title>Genomic Encyclopedia of Type Strains, Phase IV (KMG-IV): sequencing the most valuable type-strain genomes for metagenomic binning, comparative biology and taxonomic classification.</title>
        <authorList>
            <person name="Goeker M."/>
        </authorList>
    </citation>
    <scope>NUCLEOTIDE SEQUENCE [LARGE SCALE GENOMIC DNA]</scope>
    <source>
        <strain evidence="13 14">DSM 23948</strain>
    </source>
</reference>
<evidence type="ECO:0000256" key="2">
    <source>
        <dbReference type="ARBA" id="ARBA00005983"/>
    </source>
</evidence>
<keyword evidence="11" id="KW-0812">Transmembrane</keyword>
<dbReference type="Pfam" id="PF19279">
    <property type="entry name" value="YegS_C"/>
    <property type="match status" value="1"/>
</dbReference>
<comment type="caution">
    <text evidence="13">The sequence shown here is derived from an EMBL/GenBank/DDBJ whole genome shotgun (WGS) entry which is preliminary data.</text>
</comment>
<keyword evidence="9" id="KW-0594">Phospholipid biosynthesis</keyword>
<evidence type="ECO:0000259" key="12">
    <source>
        <dbReference type="PROSITE" id="PS50146"/>
    </source>
</evidence>
<comment type="similarity">
    <text evidence="2">Belongs to the diacylglycerol/lipid kinase family.</text>
</comment>
<evidence type="ECO:0000256" key="9">
    <source>
        <dbReference type="ARBA" id="ARBA00023209"/>
    </source>
</evidence>